<keyword evidence="1" id="KW-0547">Nucleotide-binding</keyword>
<keyword evidence="2" id="KW-0067">ATP-binding</keyword>
<dbReference type="Pfam" id="PF00012">
    <property type="entry name" value="HSP70"/>
    <property type="match status" value="1"/>
</dbReference>
<reference evidence="3 4" key="1">
    <citation type="submission" date="2023-04" db="EMBL/GenBank/DDBJ databases">
        <title>Genome of Basidiobolus ranarum AG-B5.</title>
        <authorList>
            <person name="Stajich J.E."/>
            <person name="Carter-House D."/>
            <person name="Gryganskyi A."/>
        </authorList>
    </citation>
    <scope>NUCLEOTIDE SEQUENCE [LARGE SCALE GENOMIC DNA]</scope>
    <source>
        <strain evidence="3 4">AG-B5</strain>
    </source>
</reference>
<evidence type="ECO:0000256" key="1">
    <source>
        <dbReference type="ARBA" id="ARBA00022741"/>
    </source>
</evidence>
<evidence type="ECO:0000313" key="4">
    <source>
        <dbReference type="Proteomes" id="UP001479436"/>
    </source>
</evidence>
<dbReference type="Gene3D" id="3.30.420.40">
    <property type="match status" value="2"/>
</dbReference>
<name>A0ABR2WXB4_9FUNG</name>
<dbReference type="Proteomes" id="UP001479436">
    <property type="component" value="Unassembled WGS sequence"/>
</dbReference>
<dbReference type="CDD" id="cd10229">
    <property type="entry name" value="ASKHA_NBD_HSP70_HSPA12"/>
    <property type="match status" value="1"/>
</dbReference>
<dbReference type="PANTHER" id="PTHR14187">
    <property type="entry name" value="ALPHA KINASE/ELONGATION FACTOR 2 KINASE"/>
    <property type="match status" value="1"/>
</dbReference>
<evidence type="ECO:0000256" key="2">
    <source>
        <dbReference type="ARBA" id="ARBA00022840"/>
    </source>
</evidence>
<organism evidence="3 4">
    <name type="scientific">Basidiobolus ranarum</name>
    <dbReference type="NCBI Taxonomy" id="34480"/>
    <lineage>
        <taxon>Eukaryota</taxon>
        <taxon>Fungi</taxon>
        <taxon>Fungi incertae sedis</taxon>
        <taxon>Zoopagomycota</taxon>
        <taxon>Entomophthoromycotina</taxon>
        <taxon>Basidiobolomycetes</taxon>
        <taxon>Basidiobolales</taxon>
        <taxon>Basidiobolaceae</taxon>
        <taxon>Basidiobolus</taxon>
    </lineage>
</organism>
<dbReference type="InterPro" id="IPR043129">
    <property type="entry name" value="ATPase_NBD"/>
</dbReference>
<comment type="caution">
    <text evidence="3">The sequence shown here is derived from an EMBL/GenBank/DDBJ whole genome shotgun (WGS) entry which is preliminary data.</text>
</comment>
<accession>A0ABR2WXB4</accession>
<dbReference type="EMBL" id="JASJQH010000190">
    <property type="protein sequence ID" value="KAK9766090.1"/>
    <property type="molecule type" value="Genomic_DNA"/>
</dbReference>
<sequence>MNTTVDVRASETRYCIGIDFGTTHSGYAFAHRVDKIVKTNFNWNKQPQPYCKDRTSILYVRDAEDDYKPLAFGYHALAIYLQRRPLEHDDFYVEKFKLLLDPSCRESILLPPKTTVQVVIADYLKYMKDLAIEALRAKFSGSFSEDYVLWCLTVPAIWTDKAKSIMRQACLSVGMIQSLESDRLLICLEPEAASVYLRHTPGAKPLIVGDTLSVCDCGGGTIDMSTYNIQDRGKMSELIASSGVLAGSTFIDSYFFAYVKNMVGVEAYDVALTQSPSIEISLLREWENIKRSFDGSKLDEQDFGVISLPNILQKRMKQEEKSALAENQEFFDDVIWLSGKTIQGFFDKVIEKLVKALSEHLDQAEITTSNLLVVGGFAESRYLLHCLRREFERDHLQILSISEPGSAIIQGAVLSGLDPTIVTARKSKLTYAIGSSEKFNSIHHDKSKRFWCDEQHCYMTKVLSVFVRSGQLVERDESITHSFVPLIPSQSQIKFKLYATAEKHPCYPDDEGCHELASLKITYPSDCIVDQNYKECQKNGNNA</sequence>
<evidence type="ECO:0000313" key="3">
    <source>
        <dbReference type="EMBL" id="KAK9766090.1"/>
    </source>
</evidence>
<dbReference type="PANTHER" id="PTHR14187:SF5">
    <property type="entry name" value="HEAT SHOCK 70 KDA PROTEIN 12A"/>
    <property type="match status" value="1"/>
</dbReference>
<dbReference type="SUPFAM" id="SSF53067">
    <property type="entry name" value="Actin-like ATPase domain"/>
    <property type="match status" value="2"/>
</dbReference>
<dbReference type="Gene3D" id="3.90.640.10">
    <property type="entry name" value="Actin, Chain A, domain 4"/>
    <property type="match status" value="1"/>
</dbReference>
<dbReference type="InterPro" id="IPR013126">
    <property type="entry name" value="Hsp_70_fam"/>
</dbReference>
<proteinExistence type="predicted"/>
<protein>
    <submittedName>
        <fullName evidence="3">Uncharacterized protein</fullName>
    </submittedName>
</protein>
<gene>
    <name evidence="3" type="ORF">K7432_005075</name>
</gene>
<keyword evidence="4" id="KW-1185">Reference proteome</keyword>